<proteinExistence type="predicted"/>
<dbReference type="EMBL" id="JACHGZ010000028">
    <property type="protein sequence ID" value="MBB5149789.1"/>
    <property type="molecule type" value="Genomic_DNA"/>
</dbReference>
<organism evidence="1 2">
    <name type="scientific">Ureibacillus thermosphaericus</name>
    <dbReference type="NCBI Taxonomy" id="51173"/>
    <lineage>
        <taxon>Bacteria</taxon>
        <taxon>Bacillati</taxon>
        <taxon>Bacillota</taxon>
        <taxon>Bacilli</taxon>
        <taxon>Bacillales</taxon>
        <taxon>Caryophanaceae</taxon>
        <taxon>Ureibacillus</taxon>
    </lineage>
</organism>
<comment type="caution">
    <text evidence="1">The sequence shown here is derived from an EMBL/GenBank/DDBJ whole genome shotgun (WGS) entry which is preliminary data.</text>
</comment>
<gene>
    <name evidence="1" type="ORF">HNR36_002181</name>
</gene>
<dbReference type="AlphaFoldDB" id="A0A840PTJ2"/>
<name>A0A840PTJ2_URETH</name>
<protein>
    <submittedName>
        <fullName evidence="1">Uncharacterized protein</fullName>
    </submittedName>
</protein>
<accession>A0A840PTJ2</accession>
<dbReference type="Proteomes" id="UP000557217">
    <property type="component" value="Unassembled WGS sequence"/>
</dbReference>
<evidence type="ECO:0000313" key="1">
    <source>
        <dbReference type="EMBL" id="MBB5149789.1"/>
    </source>
</evidence>
<dbReference type="RefSeq" id="WP_168412613.1">
    <property type="nucleotide sequence ID" value="NZ_JAAXPW010000029.1"/>
</dbReference>
<reference evidence="1 2" key="1">
    <citation type="submission" date="2020-08" db="EMBL/GenBank/DDBJ databases">
        <title>Genomic Encyclopedia of Type Strains, Phase IV (KMG-IV): sequencing the most valuable type-strain genomes for metagenomic binning, comparative biology and taxonomic classification.</title>
        <authorList>
            <person name="Goeker M."/>
        </authorList>
    </citation>
    <scope>NUCLEOTIDE SEQUENCE [LARGE SCALE GENOMIC DNA]</scope>
    <source>
        <strain evidence="1 2">DSM 10633</strain>
    </source>
</reference>
<keyword evidence="2" id="KW-1185">Reference proteome</keyword>
<evidence type="ECO:0000313" key="2">
    <source>
        <dbReference type="Proteomes" id="UP000557217"/>
    </source>
</evidence>
<sequence length="170" mass="20592">MQENHQVELLQSSLNFSTFIYSFAQFLINYFERRNQTQELSEEELLQSETQVIQSLVLIEKLHMLLFLHFYIYRTYFSYEVITPSFTDSNRELFEKMQMLLQQYPFLLEEHQMISEKTIAQILNYYYIRIHEETYEESNDDESNLVTIILSPLPPPWLANNMQIPRKKEV</sequence>